<name>A0ABT8CV91_9FLAO</name>
<organism evidence="1 2">
    <name type="scientific">Paenimyroides ceti</name>
    <dbReference type="NCBI Taxonomy" id="395087"/>
    <lineage>
        <taxon>Bacteria</taxon>
        <taxon>Pseudomonadati</taxon>
        <taxon>Bacteroidota</taxon>
        <taxon>Flavobacteriia</taxon>
        <taxon>Flavobacteriales</taxon>
        <taxon>Flavobacteriaceae</taxon>
        <taxon>Paenimyroides</taxon>
    </lineage>
</organism>
<accession>A0ABT8CV91</accession>
<dbReference type="Proteomes" id="UP001242368">
    <property type="component" value="Unassembled WGS sequence"/>
</dbReference>
<dbReference type="RefSeq" id="WP_290364290.1">
    <property type="nucleotide sequence ID" value="NZ_JAUFQU010000001.1"/>
</dbReference>
<comment type="caution">
    <text evidence="1">The sequence shown here is derived from an EMBL/GenBank/DDBJ whole genome shotgun (WGS) entry which is preliminary data.</text>
</comment>
<evidence type="ECO:0000313" key="1">
    <source>
        <dbReference type="EMBL" id="MDN3708424.1"/>
    </source>
</evidence>
<reference evidence="2" key="1">
    <citation type="journal article" date="2019" name="Int. J. Syst. Evol. Microbiol.">
        <title>The Global Catalogue of Microorganisms (GCM) 10K type strain sequencing project: providing services to taxonomists for standard genome sequencing and annotation.</title>
        <authorList>
            <consortium name="The Broad Institute Genomics Platform"/>
            <consortium name="The Broad Institute Genome Sequencing Center for Infectious Disease"/>
            <person name="Wu L."/>
            <person name="Ma J."/>
        </authorList>
    </citation>
    <scope>NUCLEOTIDE SEQUENCE [LARGE SCALE GENOMIC DNA]</scope>
    <source>
        <strain evidence="2">CECT 7184</strain>
    </source>
</reference>
<gene>
    <name evidence="1" type="ORF">QW060_15085</name>
</gene>
<protein>
    <submittedName>
        <fullName evidence="1">Uncharacterized protein</fullName>
    </submittedName>
</protein>
<sequence length="124" mass="14856">MINVTSIKFFKNLAQFDYNNLYYDLHNDYNCEKLTFSDGILLIQFKSIINDNLLFIKFMDTKLVYLNVFNVKEVENLSLDNLYRGRFELNGELIDVSIDGEAYFYLEFYEGQKFEFWAKNMSIE</sequence>
<keyword evidence="2" id="KW-1185">Reference proteome</keyword>
<evidence type="ECO:0000313" key="2">
    <source>
        <dbReference type="Proteomes" id="UP001242368"/>
    </source>
</evidence>
<proteinExistence type="predicted"/>
<dbReference type="EMBL" id="JAUFQU010000001">
    <property type="protein sequence ID" value="MDN3708424.1"/>
    <property type="molecule type" value="Genomic_DNA"/>
</dbReference>